<comment type="similarity">
    <text evidence="2">Belongs to the autoinducer-2 exporter (AI-2E) (TC 2.A.86) family.</text>
</comment>
<evidence type="ECO:0000256" key="8">
    <source>
        <dbReference type="SAM" id="Phobius"/>
    </source>
</evidence>
<dbReference type="InterPro" id="IPR002549">
    <property type="entry name" value="AI-2E-like"/>
</dbReference>
<keyword evidence="5 8" id="KW-0812">Transmembrane</keyword>
<dbReference type="STRING" id="1703.BLSMQ_0849"/>
<dbReference type="GO" id="GO:0005886">
    <property type="term" value="C:plasma membrane"/>
    <property type="evidence" value="ECO:0007669"/>
    <property type="project" value="UniProtKB-SubCell"/>
</dbReference>
<evidence type="ECO:0000256" key="6">
    <source>
        <dbReference type="ARBA" id="ARBA00022989"/>
    </source>
</evidence>
<sequence>MGTGQGKSLTLNSAFRLGFTGALGVGLAIVVMTALQSVATVIIYIGLALFLALGLEPIVQWFVDRKVPRSLSVLIVIVAFILIVVGAALLIAPAVISQIQTFVADLPGIVGNLATTGWVTELEEQFTGAIDIDAVFANISEWASDPKNVLSLGGGVVSIGAGILSFLTGVIIVVTLTIYFAVSMPTIKSAMFSLVAASSRPTVESVTEEVTRSIGRYVLGQVSLGVINGVCSAIFLTIIGAPLPALLAFVAFLSSLIPLVGPITGSIIITASCLMVSPGLGITAGIYYLVYMQVEAYLLSPRIMNAAVDVPGALVIIAAIAGGTLGGVLGAVVAVPVAASALIIIRKVVVPAQAKK</sequence>
<feature type="transmembrane region" description="Helical" evidence="8">
    <location>
        <begin position="233"/>
        <end position="257"/>
    </location>
</feature>
<evidence type="ECO:0000256" key="1">
    <source>
        <dbReference type="ARBA" id="ARBA00004651"/>
    </source>
</evidence>
<comment type="subcellular location">
    <subcellularLocation>
        <location evidence="1">Cell membrane</location>
        <topology evidence="1">Multi-pass membrane protein</topology>
    </subcellularLocation>
</comment>
<evidence type="ECO:0000256" key="7">
    <source>
        <dbReference type="ARBA" id="ARBA00023136"/>
    </source>
</evidence>
<reference evidence="9 10" key="1">
    <citation type="submission" date="2014-11" db="EMBL/GenBank/DDBJ databases">
        <title>Draft Genome Sequence of Brevibacterium linens AE038-8.</title>
        <authorList>
            <person name="Maizel D."/>
            <person name="Utturkar S.M."/>
            <person name="Brown S.D."/>
            <person name="Ferrero M."/>
            <person name="Rosen B.P."/>
        </authorList>
    </citation>
    <scope>NUCLEOTIDE SEQUENCE [LARGE SCALE GENOMIC DNA]</scope>
    <source>
        <strain evidence="9 10">AE038-8</strain>
    </source>
</reference>
<dbReference type="Pfam" id="PF01594">
    <property type="entry name" value="AI-2E_transport"/>
    <property type="match status" value="1"/>
</dbReference>
<evidence type="ECO:0000256" key="5">
    <source>
        <dbReference type="ARBA" id="ARBA00022692"/>
    </source>
</evidence>
<keyword evidence="4" id="KW-1003">Cell membrane</keyword>
<dbReference type="AlphaFoldDB" id="A0A0B9AC61"/>
<keyword evidence="10" id="KW-1185">Reference proteome</keyword>
<proteinExistence type="inferred from homology"/>
<feature type="transmembrane region" description="Helical" evidence="8">
    <location>
        <begin position="328"/>
        <end position="349"/>
    </location>
</feature>
<protein>
    <recommendedName>
        <fullName evidence="11">AI-2E family transporter</fullName>
    </recommendedName>
</protein>
<evidence type="ECO:0000313" key="9">
    <source>
        <dbReference type="EMBL" id="KHS53173.1"/>
    </source>
</evidence>
<comment type="caution">
    <text evidence="9">The sequence shown here is derived from an EMBL/GenBank/DDBJ whole genome shotgun (WGS) entry which is preliminary data.</text>
</comment>
<dbReference type="Proteomes" id="UP000031488">
    <property type="component" value="Unassembled WGS sequence"/>
</dbReference>
<feature type="transmembrane region" description="Helical" evidence="8">
    <location>
        <begin position="263"/>
        <end position="291"/>
    </location>
</feature>
<evidence type="ECO:0000256" key="4">
    <source>
        <dbReference type="ARBA" id="ARBA00022475"/>
    </source>
</evidence>
<feature type="transmembrane region" description="Helical" evidence="8">
    <location>
        <begin position="71"/>
        <end position="96"/>
    </location>
</feature>
<keyword evidence="6 8" id="KW-1133">Transmembrane helix</keyword>
<accession>A0A0B9AC61</accession>
<dbReference type="PANTHER" id="PTHR21716:SF53">
    <property type="entry name" value="PERMEASE PERM-RELATED"/>
    <property type="match status" value="1"/>
</dbReference>
<evidence type="ECO:0000256" key="2">
    <source>
        <dbReference type="ARBA" id="ARBA00009773"/>
    </source>
</evidence>
<dbReference type="OrthoDB" id="4016357at2"/>
<evidence type="ECO:0008006" key="11">
    <source>
        <dbReference type="Google" id="ProtNLM"/>
    </source>
</evidence>
<feature type="transmembrane region" description="Helical" evidence="8">
    <location>
        <begin position="156"/>
        <end position="182"/>
    </location>
</feature>
<feature type="transmembrane region" description="Helical" evidence="8">
    <location>
        <begin position="14"/>
        <end position="35"/>
    </location>
</feature>
<evidence type="ECO:0000313" key="10">
    <source>
        <dbReference type="Proteomes" id="UP000031488"/>
    </source>
</evidence>
<dbReference type="PANTHER" id="PTHR21716">
    <property type="entry name" value="TRANSMEMBRANE PROTEIN"/>
    <property type="match status" value="1"/>
</dbReference>
<dbReference type="RefSeq" id="WP_039207869.1">
    <property type="nucleotide sequence ID" value="NZ_JTJZ01000016.1"/>
</dbReference>
<organism evidence="9 10">
    <name type="scientific">Brevibacterium linens</name>
    <dbReference type="NCBI Taxonomy" id="1703"/>
    <lineage>
        <taxon>Bacteria</taxon>
        <taxon>Bacillati</taxon>
        <taxon>Actinomycetota</taxon>
        <taxon>Actinomycetes</taxon>
        <taxon>Micrococcales</taxon>
        <taxon>Brevibacteriaceae</taxon>
        <taxon>Brevibacterium</taxon>
    </lineage>
</organism>
<dbReference type="PATRIC" id="fig|1703.6.peg.1004"/>
<gene>
    <name evidence="9" type="ORF">AE0388_1116</name>
</gene>
<dbReference type="EMBL" id="JTJZ01000016">
    <property type="protein sequence ID" value="KHS53173.1"/>
    <property type="molecule type" value="Genomic_DNA"/>
</dbReference>
<keyword evidence="3" id="KW-0813">Transport</keyword>
<keyword evidence="7 8" id="KW-0472">Membrane</keyword>
<evidence type="ECO:0000256" key="3">
    <source>
        <dbReference type="ARBA" id="ARBA00022448"/>
    </source>
</evidence>
<name>A0A0B9AC61_BRELN</name>
<feature type="transmembrane region" description="Helical" evidence="8">
    <location>
        <begin position="41"/>
        <end position="59"/>
    </location>
</feature>